<keyword evidence="1" id="KW-0812">Transmembrane</keyword>
<feature type="transmembrane region" description="Helical" evidence="1">
    <location>
        <begin position="86"/>
        <end position="108"/>
    </location>
</feature>
<reference evidence="2" key="1">
    <citation type="journal article" date="2018" name="Int. J. Syst. Evol. Microbiol.">
        <title>Jatrophihabitans telluris sp. nov., isolated from sediment soil of lava forest wetlands and the emended description of the genus Jatrophihabitans.</title>
        <authorList>
            <person name="Lee K.C."/>
            <person name="Suh M.K."/>
            <person name="Eom M.K."/>
            <person name="Kim K.K."/>
            <person name="Kim J.S."/>
            <person name="Kim D.S."/>
            <person name="Ko S.H."/>
            <person name="Shin Y.K."/>
            <person name="Lee J.S."/>
        </authorList>
    </citation>
    <scope>NUCLEOTIDE SEQUENCE</scope>
    <source>
        <strain evidence="2">N237</strain>
    </source>
</reference>
<dbReference type="EMBL" id="CP097332">
    <property type="protein sequence ID" value="UQX86914.1"/>
    <property type="molecule type" value="Genomic_DNA"/>
</dbReference>
<keyword evidence="3" id="KW-1185">Reference proteome</keyword>
<organism evidence="2 3">
    <name type="scientific">Jatrophihabitans telluris</name>
    <dbReference type="NCBI Taxonomy" id="2038343"/>
    <lineage>
        <taxon>Bacteria</taxon>
        <taxon>Bacillati</taxon>
        <taxon>Actinomycetota</taxon>
        <taxon>Actinomycetes</taxon>
        <taxon>Jatrophihabitantales</taxon>
        <taxon>Jatrophihabitantaceae</taxon>
        <taxon>Jatrophihabitans</taxon>
    </lineage>
</organism>
<name>A0ABY4QT66_9ACTN</name>
<evidence type="ECO:0000313" key="3">
    <source>
        <dbReference type="Proteomes" id="UP001056336"/>
    </source>
</evidence>
<sequence length="277" mass="29502">MSSTAVLSEATDSPDRASDVRTEPVSLTRVLRAEWIKFTTLRSSWLVLGSAVAGMVLIALIVAYNTRHLSPDLQPDDLVPSSSMQGYYLGQLLIGALGVLFVSGEYSTGMIRSTFAAVPRRLPVLWAKLMLYATVTLLVMVPTALVAFLLAQAVTGHYRTGYSLGDPGVLRVVVGTGIYLTLVGLLGAAIAWIVRSTPGALVAYFATVLVLPVIFGNVLGTWGKNIARFMPSEAGGSFVSSVHQPELLTPWPGLAVMVAWVVVAVAVAAFLLNRRDA</sequence>
<feature type="transmembrane region" description="Helical" evidence="1">
    <location>
        <begin position="201"/>
        <end position="222"/>
    </location>
</feature>
<evidence type="ECO:0000256" key="1">
    <source>
        <dbReference type="SAM" id="Phobius"/>
    </source>
</evidence>
<gene>
    <name evidence="2" type="ORF">M6D93_11415</name>
</gene>
<feature type="transmembrane region" description="Helical" evidence="1">
    <location>
        <begin position="251"/>
        <end position="272"/>
    </location>
</feature>
<reference evidence="2" key="2">
    <citation type="submission" date="2022-05" db="EMBL/GenBank/DDBJ databases">
        <authorList>
            <person name="Kim J.-S."/>
            <person name="Lee K."/>
            <person name="Suh M."/>
            <person name="Eom M."/>
            <person name="Kim J.-S."/>
            <person name="Kim D.-S."/>
            <person name="Ko S.-H."/>
            <person name="Shin Y."/>
            <person name="Lee J.-S."/>
        </authorList>
    </citation>
    <scope>NUCLEOTIDE SEQUENCE</scope>
    <source>
        <strain evidence="2">N237</strain>
    </source>
</reference>
<evidence type="ECO:0000313" key="2">
    <source>
        <dbReference type="EMBL" id="UQX86914.1"/>
    </source>
</evidence>
<keyword evidence="1" id="KW-0472">Membrane</keyword>
<feature type="transmembrane region" description="Helical" evidence="1">
    <location>
        <begin position="170"/>
        <end position="194"/>
    </location>
</feature>
<accession>A0ABY4QT66</accession>
<feature type="transmembrane region" description="Helical" evidence="1">
    <location>
        <begin position="129"/>
        <end position="150"/>
    </location>
</feature>
<protein>
    <submittedName>
        <fullName evidence="2">ABC transporter permease</fullName>
    </submittedName>
</protein>
<dbReference type="Proteomes" id="UP001056336">
    <property type="component" value="Chromosome"/>
</dbReference>
<dbReference type="RefSeq" id="WP_249769318.1">
    <property type="nucleotide sequence ID" value="NZ_CP097332.1"/>
</dbReference>
<keyword evidence="1" id="KW-1133">Transmembrane helix</keyword>
<proteinExistence type="predicted"/>
<feature type="transmembrane region" description="Helical" evidence="1">
    <location>
        <begin position="45"/>
        <end position="66"/>
    </location>
</feature>